<proteinExistence type="inferred from homology"/>
<keyword evidence="3 7" id="KW-0223">Dioxygenase</keyword>
<keyword evidence="5" id="KW-0408">Iron</keyword>
<dbReference type="GO" id="GO:0046872">
    <property type="term" value="F:metal ion binding"/>
    <property type="evidence" value="ECO:0007669"/>
    <property type="project" value="UniProtKB-KW"/>
</dbReference>
<dbReference type="InterPro" id="IPR003819">
    <property type="entry name" value="TauD/TfdA-like"/>
</dbReference>
<dbReference type="GO" id="GO:0016706">
    <property type="term" value="F:2-oxoglutarate-dependent dioxygenase activity"/>
    <property type="evidence" value="ECO:0007669"/>
    <property type="project" value="TreeGrafter"/>
</dbReference>
<dbReference type="AlphaFoldDB" id="A0AA41Z792"/>
<name>A0AA41Z792_9SPHN</name>
<dbReference type="EMBL" id="JANFAV010000002">
    <property type="protein sequence ID" value="MCW6533911.1"/>
    <property type="molecule type" value="Genomic_DNA"/>
</dbReference>
<feature type="domain" description="TauD/TfdA-like" evidence="6">
    <location>
        <begin position="6"/>
        <end position="260"/>
    </location>
</feature>
<evidence type="ECO:0000313" key="7">
    <source>
        <dbReference type="EMBL" id="MCW6533911.1"/>
    </source>
</evidence>
<accession>A0AA41Z792</accession>
<dbReference type="SUPFAM" id="SSF51197">
    <property type="entry name" value="Clavaminate synthase-like"/>
    <property type="match status" value="1"/>
</dbReference>
<comment type="similarity">
    <text evidence="1">Belongs to the TfdA dioxygenase family.</text>
</comment>
<gene>
    <name evidence="7" type="ORF">NEE01_03855</name>
</gene>
<comment type="caution">
    <text evidence="7">The sequence shown here is derived from an EMBL/GenBank/DDBJ whole genome shotgun (WGS) entry which is preliminary data.</text>
</comment>
<evidence type="ECO:0000313" key="8">
    <source>
        <dbReference type="Proteomes" id="UP001165565"/>
    </source>
</evidence>
<dbReference type="Pfam" id="PF02668">
    <property type="entry name" value="TauD"/>
    <property type="match status" value="1"/>
</dbReference>
<dbReference type="InterPro" id="IPR051323">
    <property type="entry name" value="AtsK-like"/>
</dbReference>
<protein>
    <submittedName>
        <fullName evidence="7">TauD/TfdA family dioxygenase</fullName>
    </submittedName>
</protein>
<evidence type="ECO:0000256" key="4">
    <source>
        <dbReference type="ARBA" id="ARBA00023002"/>
    </source>
</evidence>
<organism evidence="7 8">
    <name type="scientific">Sphingomonas lycopersici</name>
    <dbReference type="NCBI Taxonomy" id="2951807"/>
    <lineage>
        <taxon>Bacteria</taxon>
        <taxon>Pseudomonadati</taxon>
        <taxon>Pseudomonadota</taxon>
        <taxon>Alphaproteobacteria</taxon>
        <taxon>Sphingomonadales</taxon>
        <taxon>Sphingomonadaceae</taxon>
        <taxon>Sphingomonas</taxon>
    </lineage>
</organism>
<dbReference type="GO" id="GO:0005737">
    <property type="term" value="C:cytoplasm"/>
    <property type="evidence" value="ECO:0007669"/>
    <property type="project" value="TreeGrafter"/>
</dbReference>
<evidence type="ECO:0000256" key="2">
    <source>
        <dbReference type="ARBA" id="ARBA00022723"/>
    </source>
</evidence>
<dbReference type="RefSeq" id="WP_179513977.1">
    <property type="nucleotide sequence ID" value="NZ_JANFAV010000002.1"/>
</dbReference>
<evidence type="ECO:0000256" key="3">
    <source>
        <dbReference type="ARBA" id="ARBA00022964"/>
    </source>
</evidence>
<dbReference type="InterPro" id="IPR042098">
    <property type="entry name" value="TauD-like_sf"/>
</dbReference>
<dbReference type="PANTHER" id="PTHR30468">
    <property type="entry name" value="ALPHA-KETOGLUTARATE-DEPENDENT SULFONATE DIOXYGENASE"/>
    <property type="match status" value="1"/>
</dbReference>
<evidence type="ECO:0000259" key="6">
    <source>
        <dbReference type="Pfam" id="PF02668"/>
    </source>
</evidence>
<keyword evidence="8" id="KW-1185">Reference proteome</keyword>
<dbReference type="Gene3D" id="3.60.130.10">
    <property type="entry name" value="Clavaminate synthase-like"/>
    <property type="match status" value="1"/>
</dbReference>
<evidence type="ECO:0000256" key="5">
    <source>
        <dbReference type="ARBA" id="ARBA00023004"/>
    </source>
</evidence>
<sequence>MTSFSIEPMTATVGVEIEGIDLAAPIGDWVARSLRQALHRHGVLIFRDQIAMTRAHQADFARIFGDIVRSPLGLIADPDVVEIVHDETRPPTENIWHVDHSFSPAPPRGAVLRAIELPTAGGDTLFADMRIVWRRLPEAVQTALRGLDAVHDIAKCAPAACAAELRTAAPPTCHPVMKVHPATGEEILFVNEAYTTGFDGLDEKDGTVLLGYLLDQIRIPEVQCRLRWHPGTIAVWDNRSMQHYATSDYFPQRRVMDRVTIA</sequence>
<dbReference type="Proteomes" id="UP001165565">
    <property type="component" value="Unassembled WGS sequence"/>
</dbReference>
<dbReference type="PANTHER" id="PTHR30468:SF1">
    <property type="entry name" value="ALPHA-KETOGLUTARATE-DEPENDENT SULFONATE DIOXYGENASE"/>
    <property type="match status" value="1"/>
</dbReference>
<reference evidence="7" key="1">
    <citation type="submission" date="2022-06" db="EMBL/GenBank/DDBJ databases">
        <title>Sphingomonas sp. nov. isolated from rhizosphere soil of tomato.</title>
        <authorList>
            <person name="Dong H."/>
            <person name="Gao R."/>
        </authorList>
    </citation>
    <scope>NUCLEOTIDE SEQUENCE</scope>
    <source>
        <strain evidence="7">MMSM24</strain>
    </source>
</reference>
<keyword evidence="4" id="KW-0560">Oxidoreductase</keyword>
<evidence type="ECO:0000256" key="1">
    <source>
        <dbReference type="ARBA" id="ARBA00005896"/>
    </source>
</evidence>
<keyword evidence="2" id="KW-0479">Metal-binding</keyword>